<dbReference type="Gene3D" id="3.90.550.10">
    <property type="entry name" value="Spore Coat Polysaccharide Biosynthesis Protein SpsA, Chain A"/>
    <property type="match status" value="1"/>
</dbReference>
<dbReference type="EMBL" id="RWIS01000002">
    <property type="protein sequence ID" value="RSK36043.1"/>
    <property type="molecule type" value="Genomic_DNA"/>
</dbReference>
<dbReference type="AlphaFoldDB" id="A0A3R9NL55"/>
<feature type="domain" description="Glycosyltransferase 2-like" evidence="1">
    <location>
        <begin position="5"/>
        <end position="135"/>
    </location>
</feature>
<dbReference type="PANTHER" id="PTHR22916">
    <property type="entry name" value="GLYCOSYLTRANSFERASE"/>
    <property type="match status" value="1"/>
</dbReference>
<evidence type="ECO:0000313" key="3">
    <source>
        <dbReference type="Proteomes" id="UP000280066"/>
    </source>
</evidence>
<dbReference type="InterPro" id="IPR029044">
    <property type="entry name" value="Nucleotide-diphossugar_trans"/>
</dbReference>
<name>A0A3R9NL55_9BACT</name>
<dbReference type="SUPFAM" id="SSF53448">
    <property type="entry name" value="Nucleotide-diphospho-sugar transferases"/>
    <property type="match status" value="1"/>
</dbReference>
<dbReference type="InterPro" id="IPR001173">
    <property type="entry name" value="Glyco_trans_2-like"/>
</dbReference>
<comment type="caution">
    <text evidence="2">The sequence shown here is derived from an EMBL/GenBank/DDBJ whole genome shotgun (WGS) entry which is preliminary data.</text>
</comment>
<protein>
    <submittedName>
        <fullName evidence="2">Glycosyltransferase</fullName>
    </submittedName>
</protein>
<keyword evidence="2" id="KW-0808">Transferase</keyword>
<sequence length="262" mass="29485">MPLFSIIIPTFNSAATLRGCLDSVLGQTCRDVEILIQDGGSTDGTAAIVQAAAEQAPGIIRWVSEKDKGIYDAMNRALARTAGEWVYFLGSDDYLHDEQVLADVAAVLQETTADIVYGDAIVASNHGRHGGPFDLNRLLTYGNLCHQTIFYRQRIFSLIGNYNLSYPIVADWDFNIRCFRDTTLLTQYMQRDIVLYNDVTGISSTSQNDPFYQLVPAFHIKRANNLEREKQDILRSREFQIGSSIYSFLKKTGLLTLLRKLR</sequence>
<organism evidence="2 3">
    <name type="scientific">Hymenobacter metallilatus</name>
    <dbReference type="NCBI Taxonomy" id="2493666"/>
    <lineage>
        <taxon>Bacteria</taxon>
        <taxon>Pseudomonadati</taxon>
        <taxon>Bacteroidota</taxon>
        <taxon>Cytophagia</taxon>
        <taxon>Cytophagales</taxon>
        <taxon>Hymenobacteraceae</taxon>
        <taxon>Hymenobacter</taxon>
    </lineage>
</organism>
<dbReference type="Proteomes" id="UP000280066">
    <property type="component" value="Unassembled WGS sequence"/>
</dbReference>
<dbReference type="OrthoDB" id="9788101at2"/>
<accession>A0A3R9NL55</accession>
<reference evidence="2 3" key="1">
    <citation type="submission" date="2018-12" db="EMBL/GenBank/DDBJ databases">
        <authorList>
            <person name="Feng G."/>
            <person name="Zhu H."/>
        </authorList>
    </citation>
    <scope>NUCLEOTIDE SEQUENCE [LARGE SCALE GENOMIC DNA]</scope>
    <source>
        <strain evidence="2 3">9PBR-2</strain>
    </source>
</reference>
<proteinExistence type="predicted"/>
<evidence type="ECO:0000313" key="2">
    <source>
        <dbReference type="EMBL" id="RSK36043.1"/>
    </source>
</evidence>
<dbReference type="Pfam" id="PF00535">
    <property type="entry name" value="Glycos_transf_2"/>
    <property type="match status" value="1"/>
</dbReference>
<dbReference type="RefSeq" id="WP_125426970.1">
    <property type="nucleotide sequence ID" value="NZ_RWIS01000002.1"/>
</dbReference>
<dbReference type="PANTHER" id="PTHR22916:SF3">
    <property type="entry name" value="UDP-GLCNAC:BETAGAL BETA-1,3-N-ACETYLGLUCOSAMINYLTRANSFERASE-LIKE PROTEIN 1"/>
    <property type="match status" value="1"/>
</dbReference>
<gene>
    <name evidence="2" type="ORF">EI290_03895</name>
</gene>
<evidence type="ECO:0000259" key="1">
    <source>
        <dbReference type="Pfam" id="PF00535"/>
    </source>
</evidence>
<dbReference type="GO" id="GO:0016758">
    <property type="term" value="F:hexosyltransferase activity"/>
    <property type="evidence" value="ECO:0007669"/>
    <property type="project" value="UniProtKB-ARBA"/>
</dbReference>
<keyword evidence="3" id="KW-1185">Reference proteome</keyword>
<dbReference type="CDD" id="cd06433">
    <property type="entry name" value="GT_2_WfgS_like"/>
    <property type="match status" value="1"/>
</dbReference>